<evidence type="ECO:0000256" key="9">
    <source>
        <dbReference type="PROSITE-ProRule" id="PRU00473"/>
    </source>
</evidence>
<keyword evidence="6" id="KW-0626">Porin</keyword>
<name>A0A2S8AGE4_9FLAO</name>
<dbReference type="InterPro" id="IPR006664">
    <property type="entry name" value="OMP_bac"/>
</dbReference>
<keyword evidence="7 9" id="KW-0472">Membrane</keyword>
<accession>A0A2S8AGE4</accession>
<dbReference type="SUPFAM" id="SSF103088">
    <property type="entry name" value="OmpA-like"/>
    <property type="match status" value="1"/>
</dbReference>
<dbReference type="Proteomes" id="UP000238042">
    <property type="component" value="Unassembled WGS sequence"/>
</dbReference>
<evidence type="ECO:0000313" key="13">
    <source>
        <dbReference type="Proteomes" id="UP000238042"/>
    </source>
</evidence>
<keyword evidence="4" id="KW-0812">Transmembrane</keyword>
<gene>
    <name evidence="12" type="ORF">C4S77_00625</name>
</gene>
<evidence type="ECO:0000313" key="12">
    <source>
        <dbReference type="EMBL" id="PQL95336.1"/>
    </source>
</evidence>
<dbReference type="OrthoDB" id="1522982at2"/>
<dbReference type="PRINTS" id="PR01021">
    <property type="entry name" value="OMPADOMAIN"/>
</dbReference>
<feature type="chain" id="PRO_5015547907" evidence="10">
    <location>
        <begin position="21"/>
        <end position="472"/>
    </location>
</feature>
<evidence type="ECO:0000256" key="10">
    <source>
        <dbReference type="SAM" id="SignalP"/>
    </source>
</evidence>
<evidence type="ECO:0000256" key="8">
    <source>
        <dbReference type="ARBA" id="ARBA00023237"/>
    </source>
</evidence>
<dbReference type="GO" id="GO:0006811">
    <property type="term" value="P:monoatomic ion transport"/>
    <property type="evidence" value="ECO:0007669"/>
    <property type="project" value="UniProtKB-KW"/>
</dbReference>
<dbReference type="Pfam" id="PF00691">
    <property type="entry name" value="OmpA"/>
    <property type="match status" value="1"/>
</dbReference>
<dbReference type="InterPro" id="IPR050330">
    <property type="entry name" value="Bact_OuterMem_StrucFunc"/>
</dbReference>
<feature type="signal peptide" evidence="10">
    <location>
        <begin position="1"/>
        <end position="20"/>
    </location>
</feature>
<evidence type="ECO:0000256" key="1">
    <source>
        <dbReference type="ARBA" id="ARBA00004571"/>
    </source>
</evidence>
<proteinExistence type="predicted"/>
<dbReference type="Gene3D" id="3.30.1330.60">
    <property type="entry name" value="OmpA-like domain"/>
    <property type="match status" value="1"/>
</dbReference>
<keyword evidence="10" id="KW-0732">Signal</keyword>
<comment type="subcellular location">
    <subcellularLocation>
        <location evidence="1">Cell outer membrane</location>
        <topology evidence="1">Multi-pass membrane protein</topology>
    </subcellularLocation>
</comment>
<keyword evidence="5" id="KW-0406">Ion transport</keyword>
<dbReference type="SUPFAM" id="SSF56925">
    <property type="entry name" value="OMPA-like"/>
    <property type="match status" value="1"/>
</dbReference>
<dbReference type="GO" id="GO:0015288">
    <property type="term" value="F:porin activity"/>
    <property type="evidence" value="ECO:0007669"/>
    <property type="project" value="UniProtKB-KW"/>
</dbReference>
<dbReference type="GO" id="GO:0046930">
    <property type="term" value="C:pore complex"/>
    <property type="evidence" value="ECO:0007669"/>
    <property type="project" value="UniProtKB-KW"/>
</dbReference>
<dbReference type="PANTHER" id="PTHR30329:SF21">
    <property type="entry name" value="LIPOPROTEIN YIAD-RELATED"/>
    <property type="match status" value="1"/>
</dbReference>
<evidence type="ECO:0000256" key="5">
    <source>
        <dbReference type="ARBA" id="ARBA00023065"/>
    </source>
</evidence>
<evidence type="ECO:0000256" key="7">
    <source>
        <dbReference type="ARBA" id="ARBA00023136"/>
    </source>
</evidence>
<evidence type="ECO:0000256" key="3">
    <source>
        <dbReference type="ARBA" id="ARBA00022452"/>
    </source>
</evidence>
<dbReference type="EMBL" id="PSZM01000001">
    <property type="protein sequence ID" value="PQL95336.1"/>
    <property type="molecule type" value="Genomic_DNA"/>
</dbReference>
<dbReference type="AlphaFoldDB" id="A0A2S8AGE4"/>
<comment type="caution">
    <text evidence="12">The sequence shown here is derived from an EMBL/GenBank/DDBJ whole genome shotgun (WGS) entry which is preliminary data.</text>
</comment>
<dbReference type="PROSITE" id="PS51123">
    <property type="entry name" value="OMPA_2"/>
    <property type="match status" value="1"/>
</dbReference>
<dbReference type="SUPFAM" id="SSF103647">
    <property type="entry name" value="TSP type-3 repeat"/>
    <property type="match status" value="1"/>
</dbReference>
<dbReference type="PANTHER" id="PTHR30329">
    <property type="entry name" value="STATOR ELEMENT OF FLAGELLAR MOTOR COMPLEX"/>
    <property type="match status" value="1"/>
</dbReference>
<dbReference type="GO" id="GO:0005509">
    <property type="term" value="F:calcium ion binding"/>
    <property type="evidence" value="ECO:0007669"/>
    <property type="project" value="InterPro"/>
</dbReference>
<evidence type="ECO:0000256" key="6">
    <source>
        <dbReference type="ARBA" id="ARBA00023114"/>
    </source>
</evidence>
<dbReference type="RefSeq" id="WP_105245311.1">
    <property type="nucleotide sequence ID" value="NZ_PSZM01000001.1"/>
</dbReference>
<keyword evidence="8" id="KW-0998">Cell outer membrane</keyword>
<sequence length="472" mass="52784">MNKKYILFVLIVFYALKAQSQEVNSSDFSEDYVKFTNDQKQFNDWSVSIFGGIPWLQAADFTSIDNGMSGSWRVGYDFQASINKQISHVFGLSLLGQFGESRQGYGNDQIDAKTKYFGITLLGDLNVSSLFRRIDNRSPYRWSAHVYAGAGTIQYKAYRKDMTLGETKYTKTADEDMGVGSLFAQVGGGLVYKINNKWDAIFKAMYVVTGDEQFDGSGKTGHYTEFHSGGSSDNFITTSLGVTYKIGKHNEFLGWVDPLREIFTKINDNANNQLEVCVFGDKDDDGVCDDWDRELDTPKGARVDGSGRALDVDMDGIIDLYDKCPTFPGKANTENPELNGCPEAKEVPDVVNNIIATMGGIQFNLDSDKILLESQPILDNVADIIKNYGKDTRFLVEGHTDARGNDAYNFSLSKRRVTSVIKYLVSKGVTPYQLTGKGLGFSDPKYPECKPANKCPEWKNRENRRVIFKLLD</sequence>
<keyword evidence="13" id="KW-1185">Reference proteome</keyword>
<protein>
    <submittedName>
        <fullName evidence="12">OmpA family protein</fullName>
    </submittedName>
</protein>
<dbReference type="InterPro" id="IPR036737">
    <property type="entry name" value="OmpA-like_sf"/>
</dbReference>
<reference evidence="12 13" key="1">
    <citation type="submission" date="2018-02" db="EMBL/GenBank/DDBJ databases">
        <title>Genome sequences of Apibacter spp., gut symbionts of Asian honey bees.</title>
        <authorList>
            <person name="Kwong W.K."/>
            <person name="Steele M.I."/>
            <person name="Moran N.A."/>
        </authorList>
    </citation>
    <scope>NUCLEOTIDE SEQUENCE [LARGE SCALE GENOMIC DNA]</scope>
    <source>
        <strain evidence="13">wkB301</strain>
    </source>
</reference>
<dbReference type="InterPro" id="IPR011250">
    <property type="entry name" value="OMP/PagP_B-barrel"/>
</dbReference>
<dbReference type="CDD" id="cd07185">
    <property type="entry name" value="OmpA_C-like"/>
    <property type="match status" value="1"/>
</dbReference>
<dbReference type="GO" id="GO:0009279">
    <property type="term" value="C:cell outer membrane"/>
    <property type="evidence" value="ECO:0007669"/>
    <property type="project" value="UniProtKB-SubCell"/>
</dbReference>
<evidence type="ECO:0000256" key="4">
    <source>
        <dbReference type="ARBA" id="ARBA00022692"/>
    </source>
</evidence>
<evidence type="ECO:0000259" key="11">
    <source>
        <dbReference type="PROSITE" id="PS51123"/>
    </source>
</evidence>
<evidence type="ECO:0000256" key="2">
    <source>
        <dbReference type="ARBA" id="ARBA00022448"/>
    </source>
</evidence>
<feature type="domain" description="OmpA-like" evidence="11">
    <location>
        <begin position="350"/>
        <end position="472"/>
    </location>
</feature>
<dbReference type="InterPro" id="IPR006665">
    <property type="entry name" value="OmpA-like"/>
</dbReference>
<dbReference type="InterPro" id="IPR028974">
    <property type="entry name" value="TSP_type-3_rpt"/>
</dbReference>
<organism evidence="12 13">
    <name type="scientific">Apibacter adventoris</name>
    <dbReference type="NCBI Taxonomy" id="1679466"/>
    <lineage>
        <taxon>Bacteria</taxon>
        <taxon>Pseudomonadati</taxon>
        <taxon>Bacteroidota</taxon>
        <taxon>Flavobacteriia</taxon>
        <taxon>Flavobacteriales</taxon>
        <taxon>Weeksellaceae</taxon>
        <taxon>Apibacter</taxon>
    </lineage>
</organism>
<keyword evidence="3" id="KW-1134">Transmembrane beta strand</keyword>
<keyword evidence="2" id="KW-0813">Transport</keyword>